<protein>
    <recommendedName>
        <fullName evidence="2">J domain-containing protein</fullName>
    </recommendedName>
</protein>
<reference evidence="3 4" key="1">
    <citation type="submission" date="2024-05" db="EMBL/GenBank/DDBJ databases">
        <title>De novo assembly of an allotetraploid wild potato.</title>
        <authorList>
            <person name="Hosaka A.J."/>
        </authorList>
    </citation>
    <scope>NUCLEOTIDE SEQUENCE [LARGE SCALE GENOMIC DNA]</scope>
    <source>
        <tissue evidence="3">Young leaves</tissue>
    </source>
</reference>
<feature type="domain" description="J" evidence="2">
    <location>
        <begin position="112"/>
        <end position="177"/>
    </location>
</feature>
<dbReference type="PANTHER" id="PTHR45496">
    <property type="entry name" value="CHAPERONE DNAJ-DOMAIN SUPERFAMILY PROTEIN"/>
    <property type="match status" value="1"/>
</dbReference>
<evidence type="ECO:0000259" key="2">
    <source>
        <dbReference type="PROSITE" id="PS50076"/>
    </source>
</evidence>
<dbReference type="InterPro" id="IPR036869">
    <property type="entry name" value="J_dom_sf"/>
</dbReference>
<dbReference type="PROSITE" id="PS50076">
    <property type="entry name" value="DNAJ_2"/>
    <property type="match status" value="1"/>
</dbReference>
<comment type="caution">
    <text evidence="3">The sequence shown here is derived from an EMBL/GenBank/DDBJ whole genome shotgun (WGS) entry which is preliminary data.</text>
</comment>
<feature type="region of interest" description="Disordered" evidence="1">
    <location>
        <begin position="371"/>
        <end position="414"/>
    </location>
</feature>
<sequence>STVTPHSPPPPPKFLFLFPKSSIIFSVSISDQNPKAPKIHQKMEHHTTTSRAEAERLLGVAEKLLREKEFAPCKDFALLAQETEPLLEGPDQILAIAEVLLASVKRINNHHDWYSILQIQGRTEDSELIKKQYRRLALLLHPDKNKYPSSDTAFGLVADAWAVLSDPSKKGLYDNELSLFTRIKLTPAGGRGRPRGSYNKQKKGDAKLPVRRSSRASNSGSGQNQNPNPSPVSQRSYHSAPPKATAPTPMSGAMRGQRVVNLWTACPYCYNLYEYPRVYEGCCLRCDKCKRAFTATEILSMPPMVPGREAYYCIWGFFPMGFVNGNLEDLGTAKGAAAAAATTGAFPTWMPPMFSSEGNVNVANNQQNATPIPATVQVPNPAQAPARPQAPPAAAAPRPMSTGAKKRGRPRKYN</sequence>
<evidence type="ECO:0000256" key="1">
    <source>
        <dbReference type="SAM" id="MobiDB-lite"/>
    </source>
</evidence>
<accession>A0ABD2US42</accession>
<name>A0ABD2US42_9SOLN</name>
<evidence type="ECO:0000313" key="4">
    <source>
        <dbReference type="Proteomes" id="UP001627284"/>
    </source>
</evidence>
<organism evidence="3 4">
    <name type="scientific">Solanum stoloniferum</name>
    <dbReference type="NCBI Taxonomy" id="62892"/>
    <lineage>
        <taxon>Eukaryota</taxon>
        <taxon>Viridiplantae</taxon>
        <taxon>Streptophyta</taxon>
        <taxon>Embryophyta</taxon>
        <taxon>Tracheophyta</taxon>
        <taxon>Spermatophyta</taxon>
        <taxon>Magnoliopsida</taxon>
        <taxon>eudicotyledons</taxon>
        <taxon>Gunneridae</taxon>
        <taxon>Pentapetalae</taxon>
        <taxon>asterids</taxon>
        <taxon>lamiids</taxon>
        <taxon>Solanales</taxon>
        <taxon>Solanaceae</taxon>
        <taxon>Solanoideae</taxon>
        <taxon>Solaneae</taxon>
        <taxon>Solanum</taxon>
    </lineage>
</organism>
<evidence type="ECO:0000313" key="3">
    <source>
        <dbReference type="EMBL" id="KAL3371659.1"/>
    </source>
</evidence>
<feature type="compositionally biased region" description="Low complexity" evidence="1">
    <location>
        <begin position="371"/>
        <end position="399"/>
    </location>
</feature>
<dbReference type="PANTHER" id="PTHR45496:SF1">
    <property type="entry name" value="CHAPERONE DNAJ-DOMAIN SUPERFAMILY PROTEIN"/>
    <property type="match status" value="1"/>
</dbReference>
<dbReference type="InterPro" id="IPR053052">
    <property type="entry name" value="Imprinting_Balance_Reg"/>
</dbReference>
<dbReference type="AlphaFoldDB" id="A0ABD2US42"/>
<dbReference type="SMART" id="SM00271">
    <property type="entry name" value="DnaJ"/>
    <property type="match status" value="1"/>
</dbReference>
<dbReference type="SUPFAM" id="SSF46565">
    <property type="entry name" value="Chaperone J-domain"/>
    <property type="match status" value="1"/>
</dbReference>
<dbReference type="Proteomes" id="UP001627284">
    <property type="component" value="Unassembled WGS sequence"/>
</dbReference>
<feature type="compositionally biased region" description="Low complexity" evidence="1">
    <location>
        <begin position="215"/>
        <end position="236"/>
    </location>
</feature>
<feature type="compositionally biased region" description="Basic residues" evidence="1">
    <location>
        <begin position="404"/>
        <end position="414"/>
    </location>
</feature>
<feature type="non-terminal residue" evidence="3">
    <location>
        <position position="1"/>
    </location>
</feature>
<keyword evidence="4" id="KW-1185">Reference proteome</keyword>
<dbReference type="InterPro" id="IPR001623">
    <property type="entry name" value="DnaJ_domain"/>
</dbReference>
<proteinExistence type="predicted"/>
<dbReference type="CDD" id="cd06257">
    <property type="entry name" value="DnaJ"/>
    <property type="match status" value="1"/>
</dbReference>
<gene>
    <name evidence="3" type="ORF">AABB24_008279</name>
</gene>
<feature type="region of interest" description="Disordered" evidence="1">
    <location>
        <begin position="188"/>
        <end position="251"/>
    </location>
</feature>
<dbReference type="EMBL" id="JBJKTR010000004">
    <property type="protein sequence ID" value="KAL3371659.1"/>
    <property type="molecule type" value="Genomic_DNA"/>
</dbReference>
<dbReference type="PRINTS" id="PR00625">
    <property type="entry name" value="JDOMAIN"/>
</dbReference>
<dbReference type="Pfam" id="PF00226">
    <property type="entry name" value="DnaJ"/>
    <property type="match status" value="1"/>
</dbReference>
<dbReference type="Gene3D" id="1.10.287.110">
    <property type="entry name" value="DnaJ domain"/>
    <property type="match status" value="1"/>
</dbReference>